<dbReference type="PATRIC" id="fig|162209.4.peg.3614"/>
<dbReference type="RefSeq" id="WP_062411027.1">
    <property type="nucleotide sequence ID" value="NZ_CP013652.1"/>
</dbReference>
<dbReference type="STRING" id="162209.IJ22_33780"/>
<dbReference type="InterPro" id="IPR028098">
    <property type="entry name" value="Glyco_trans_4-like_N"/>
</dbReference>
<dbReference type="KEGG" id="pnp:IJ22_33780"/>
<feature type="domain" description="Glycosyltransferase subfamily 4-like N-terminal" evidence="3">
    <location>
        <begin position="13"/>
        <end position="173"/>
    </location>
</feature>
<dbReference type="InterPro" id="IPR001296">
    <property type="entry name" value="Glyco_trans_1"/>
</dbReference>
<proteinExistence type="predicted"/>
<dbReference type="CDD" id="cd03801">
    <property type="entry name" value="GT4_PimA-like"/>
    <property type="match status" value="1"/>
</dbReference>
<reference evidence="4 5" key="2">
    <citation type="journal article" date="2016" name="Genome Announc.">
        <title>Complete Genome Sequences of Two Interactive Moderate Thermophiles, Paenibacillus napthalenovorans 32O-Y and Paenibacillus sp. 32O-W.</title>
        <authorList>
            <person name="Butler R.R.III."/>
            <person name="Wang J."/>
            <person name="Stark B.C."/>
            <person name="Pombert J.F."/>
        </authorList>
    </citation>
    <scope>NUCLEOTIDE SEQUENCE [LARGE SCALE GENOMIC DNA]</scope>
    <source>
        <strain evidence="4 5">32O-Y</strain>
    </source>
</reference>
<organism evidence="4 5">
    <name type="scientific">Paenibacillus naphthalenovorans</name>
    <dbReference type="NCBI Taxonomy" id="162209"/>
    <lineage>
        <taxon>Bacteria</taxon>
        <taxon>Bacillati</taxon>
        <taxon>Bacillota</taxon>
        <taxon>Bacilli</taxon>
        <taxon>Bacillales</taxon>
        <taxon>Paenibacillaceae</taxon>
        <taxon>Paenibacillus</taxon>
    </lineage>
</organism>
<name>A0A0U2IMZ8_9BACL</name>
<evidence type="ECO:0000313" key="5">
    <source>
        <dbReference type="Proteomes" id="UP000061660"/>
    </source>
</evidence>
<dbReference type="PANTHER" id="PTHR46401:SF2">
    <property type="entry name" value="GLYCOSYLTRANSFERASE WBBK-RELATED"/>
    <property type="match status" value="1"/>
</dbReference>
<evidence type="ECO:0000259" key="3">
    <source>
        <dbReference type="Pfam" id="PF13439"/>
    </source>
</evidence>
<keyword evidence="1 4" id="KW-0808">Transferase</keyword>
<feature type="domain" description="Glycosyl transferase family 1" evidence="2">
    <location>
        <begin position="192"/>
        <end position="355"/>
    </location>
</feature>
<evidence type="ECO:0000256" key="1">
    <source>
        <dbReference type="ARBA" id="ARBA00022679"/>
    </source>
</evidence>
<dbReference type="Proteomes" id="UP000061660">
    <property type="component" value="Chromosome"/>
</dbReference>
<dbReference type="EMBL" id="CP013652">
    <property type="protein sequence ID" value="ALS23739.1"/>
    <property type="molecule type" value="Genomic_DNA"/>
</dbReference>
<gene>
    <name evidence="4" type="ORF">IJ22_33780</name>
</gene>
<dbReference type="AlphaFoldDB" id="A0A0U2IMZ8"/>
<sequence>MNVALYTYNTKPRGGVVHTLALAEALKEQGCSVTVFALGLNGTKQFYRPVGTETTVFPFETREHEGFEDRILRYIDTYTDALEKERLEAFDIHHAQDCISANALTRLGKKGLVPFFLRTVHHLDDFVTPALVECQHQSVLQPRAIVTVSQSWKEKLESLYSRSSTVIHNGVDERFFTSDESSIDTETLAPLKGKIVYLTIGGIEPRKNTIETLRAFVEVKQRIPQAVLVIAGGTTLFDYRPYRTGFERLLESLPAEIRSDVRIIPSPDDRTVKHLYRLAHVYLQPSIKEGWGLSILEAMASGTPVVASNIEVFQEFMTHEHNALLSDPMDSRAIAANMLRLTHDPALADRLRKNAGMTARQYTWPQTAGGHINLYRRVLSNE</sequence>
<reference evidence="5" key="1">
    <citation type="submission" date="2015-12" db="EMBL/GenBank/DDBJ databases">
        <title>Complete genome sequences of two moderately thermophilic Paenibacillus species.</title>
        <authorList>
            <person name="Butler R.III."/>
            <person name="Wang J."/>
            <person name="Stark B.C."/>
            <person name="Pombert J.-F."/>
        </authorList>
    </citation>
    <scope>NUCLEOTIDE SEQUENCE [LARGE SCALE GENOMIC DNA]</scope>
    <source>
        <strain evidence="5">32O-Y</strain>
    </source>
</reference>
<keyword evidence="5" id="KW-1185">Reference proteome</keyword>
<dbReference type="GO" id="GO:0016757">
    <property type="term" value="F:glycosyltransferase activity"/>
    <property type="evidence" value="ECO:0007669"/>
    <property type="project" value="InterPro"/>
</dbReference>
<dbReference type="PANTHER" id="PTHR46401">
    <property type="entry name" value="GLYCOSYLTRANSFERASE WBBK-RELATED"/>
    <property type="match status" value="1"/>
</dbReference>
<evidence type="ECO:0000259" key="2">
    <source>
        <dbReference type="Pfam" id="PF00534"/>
    </source>
</evidence>
<dbReference type="OrthoDB" id="9797829at2"/>
<dbReference type="Pfam" id="PF13439">
    <property type="entry name" value="Glyco_transf_4"/>
    <property type="match status" value="1"/>
</dbReference>
<dbReference type="NCBIfam" id="TIGR04047">
    <property type="entry name" value="MSMEG_0565_glyc"/>
    <property type="match status" value="1"/>
</dbReference>
<evidence type="ECO:0000313" key="4">
    <source>
        <dbReference type="EMBL" id="ALS23739.1"/>
    </source>
</evidence>
<dbReference type="InterPro" id="IPR023986">
    <property type="entry name" value="GlycosylTfrase_MSMEG0565"/>
</dbReference>
<accession>A0A0U2IMZ8</accession>
<dbReference type="Pfam" id="PF00534">
    <property type="entry name" value="Glycos_transf_1"/>
    <property type="match status" value="1"/>
</dbReference>
<dbReference type="Gene3D" id="3.40.50.2000">
    <property type="entry name" value="Glycogen Phosphorylase B"/>
    <property type="match status" value="2"/>
</dbReference>
<dbReference type="SUPFAM" id="SSF53756">
    <property type="entry name" value="UDP-Glycosyltransferase/glycogen phosphorylase"/>
    <property type="match status" value="1"/>
</dbReference>
<protein>
    <submittedName>
        <fullName evidence="4">Glycosyl transferases group 1</fullName>
    </submittedName>
</protein>